<dbReference type="EMBL" id="JACTAG010000004">
    <property type="protein sequence ID" value="MBD3666140.1"/>
    <property type="molecule type" value="Genomic_DNA"/>
</dbReference>
<evidence type="ECO:0000256" key="7">
    <source>
        <dbReference type="SAM" id="SignalP"/>
    </source>
</evidence>
<reference evidence="8" key="1">
    <citation type="submission" date="2020-08" db="EMBL/GenBank/DDBJ databases">
        <title>Sulfitobacter aestuariivivens sp. nov., isolated from a tidal flat.</title>
        <authorList>
            <person name="Park S."/>
            <person name="Yoon J.-H."/>
        </authorList>
    </citation>
    <scope>NUCLEOTIDE SEQUENCE</scope>
    <source>
        <strain evidence="8">TSTF-M16</strain>
    </source>
</reference>
<comment type="function">
    <text evidence="5">Required for the activity of the bacterial periplasmic transport system of putrescine.</text>
</comment>
<keyword evidence="2 5" id="KW-0813">Transport</keyword>
<evidence type="ECO:0000313" key="9">
    <source>
        <dbReference type="Proteomes" id="UP000635142"/>
    </source>
</evidence>
<evidence type="ECO:0000313" key="8">
    <source>
        <dbReference type="EMBL" id="MBD3666140.1"/>
    </source>
</evidence>
<dbReference type="InterPro" id="IPR006059">
    <property type="entry name" value="SBP"/>
</dbReference>
<feature type="binding site" evidence="6">
    <location>
        <position position="38"/>
    </location>
    <ligand>
        <name>spermidine</name>
        <dbReference type="ChEBI" id="CHEBI:57834"/>
    </ligand>
</feature>
<keyword evidence="9" id="KW-1185">Reference proteome</keyword>
<protein>
    <recommendedName>
        <fullName evidence="5">Putrescine-binding periplasmic protein</fullName>
    </recommendedName>
</protein>
<evidence type="ECO:0000256" key="1">
    <source>
        <dbReference type="ARBA" id="ARBA00004418"/>
    </source>
</evidence>
<sequence>MTKVKGLAGVSFAAMAGMLIAGAAIAEDRVLKVTNWGEYIGEDTIANFEKEFGIKVIYDPYDSVESIDAKLLAGNSGYDVVAHSGSSTARLIKAGIVDPLDMSKLDNVKHMDPAIMEQLASDWDPGNQHFLPYMWGTHGVTYNEELVKETYPDAPIGSMDMVFDPKHMEQLAKCGVSFLDSPGDVIPMALAYLGLDPNSTNREDYEKVGEMLAQVRPYVKTFDNYAYQRMPQKEFCVSITWGPDGLLAMSGAEEANTGVVLDFFLPEGQNAAQLWIDGWLIPKDASNKEDAHLFLNYMMRPEVAADDTNFTWYATANITAKPMVDEEVKSSPAAFPTSEQVEKMYTVAVLPPKVERLQTRTWTDFKAGN</sequence>
<dbReference type="GO" id="GO:0042597">
    <property type="term" value="C:periplasmic space"/>
    <property type="evidence" value="ECO:0007669"/>
    <property type="project" value="UniProtKB-SubCell"/>
</dbReference>
<accession>A0A927D6Y9</accession>
<dbReference type="PIRSF" id="PIRSF019574">
    <property type="entry name" value="Periplasmic_polyamine_BP"/>
    <property type="match status" value="1"/>
</dbReference>
<evidence type="ECO:0000256" key="4">
    <source>
        <dbReference type="ARBA" id="ARBA00022764"/>
    </source>
</evidence>
<proteinExistence type="inferred from homology"/>
<gene>
    <name evidence="8" type="ORF">H9Q16_19545</name>
</gene>
<feature type="signal peptide" evidence="7">
    <location>
        <begin position="1"/>
        <end position="26"/>
    </location>
</feature>
<evidence type="ECO:0000256" key="2">
    <source>
        <dbReference type="ARBA" id="ARBA00022448"/>
    </source>
</evidence>
<keyword evidence="4 5" id="KW-0574">Periplasm</keyword>
<dbReference type="GO" id="GO:0019808">
    <property type="term" value="F:polyamine binding"/>
    <property type="evidence" value="ECO:0007669"/>
    <property type="project" value="InterPro"/>
</dbReference>
<evidence type="ECO:0000256" key="6">
    <source>
        <dbReference type="PIRSR" id="PIRSR019574-1"/>
    </source>
</evidence>
<dbReference type="PANTHER" id="PTHR30222:SF12">
    <property type="entry name" value="NORSPERMIDINE SENSOR"/>
    <property type="match status" value="1"/>
</dbReference>
<dbReference type="GO" id="GO:0015846">
    <property type="term" value="P:polyamine transport"/>
    <property type="evidence" value="ECO:0007669"/>
    <property type="project" value="InterPro"/>
</dbReference>
<dbReference type="AlphaFoldDB" id="A0A927D6Y9"/>
<evidence type="ECO:0000256" key="3">
    <source>
        <dbReference type="ARBA" id="ARBA00022729"/>
    </source>
</evidence>
<comment type="similarity">
    <text evidence="5">Belongs to the bacterial solute-binding protein PotD/PotF family.</text>
</comment>
<dbReference type="SUPFAM" id="SSF53850">
    <property type="entry name" value="Periplasmic binding protein-like II"/>
    <property type="match status" value="1"/>
</dbReference>
<dbReference type="PANTHER" id="PTHR30222">
    <property type="entry name" value="SPERMIDINE/PUTRESCINE-BINDING PERIPLASMIC PROTEIN"/>
    <property type="match status" value="1"/>
</dbReference>
<comment type="caution">
    <text evidence="8">The sequence shown here is derived from an EMBL/GenBank/DDBJ whole genome shotgun (WGS) entry which is preliminary data.</text>
</comment>
<name>A0A927D6Y9_9RHOB</name>
<dbReference type="PRINTS" id="PR00909">
    <property type="entry name" value="SPERMDNBNDNG"/>
</dbReference>
<dbReference type="Pfam" id="PF13416">
    <property type="entry name" value="SBP_bac_8"/>
    <property type="match status" value="1"/>
</dbReference>
<feature type="chain" id="PRO_5037368777" description="Putrescine-binding periplasmic protein" evidence="7">
    <location>
        <begin position="27"/>
        <end position="369"/>
    </location>
</feature>
<organism evidence="8 9">
    <name type="scientific">Sulfitobacter aestuariivivens</name>
    <dbReference type="NCBI Taxonomy" id="2766981"/>
    <lineage>
        <taxon>Bacteria</taxon>
        <taxon>Pseudomonadati</taxon>
        <taxon>Pseudomonadota</taxon>
        <taxon>Alphaproteobacteria</taxon>
        <taxon>Rhodobacterales</taxon>
        <taxon>Roseobacteraceae</taxon>
        <taxon>Sulfitobacter</taxon>
    </lineage>
</organism>
<comment type="subcellular location">
    <subcellularLocation>
        <location evidence="1 5">Periplasm</location>
    </subcellularLocation>
</comment>
<keyword evidence="3 7" id="KW-0732">Signal</keyword>
<evidence type="ECO:0000256" key="5">
    <source>
        <dbReference type="PIRNR" id="PIRNR019574"/>
    </source>
</evidence>
<dbReference type="RefSeq" id="WP_191077173.1">
    <property type="nucleotide sequence ID" value="NZ_JACTAG010000004.1"/>
</dbReference>
<dbReference type="InterPro" id="IPR001188">
    <property type="entry name" value="Sperm_putr-bd"/>
</dbReference>
<dbReference type="Gene3D" id="3.40.190.10">
    <property type="entry name" value="Periplasmic binding protein-like II"/>
    <property type="match status" value="2"/>
</dbReference>
<dbReference type="Proteomes" id="UP000635142">
    <property type="component" value="Unassembled WGS sequence"/>
</dbReference>